<dbReference type="InterPro" id="IPR002763">
    <property type="entry name" value="DUF72"/>
</dbReference>
<dbReference type="EMBL" id="JAFBFH010000004">
    <property type="protein sequence ID" value="MBM7713978.1"/>
    <property type="molecule type" value="Genomic_DNA"/>
</dbReference>
<dbReference type="Gene3D" id="3.20.20.410">
    <property type="entry name" value="Protein of unknown function UPF0759"/>
    <property type="match status" value="1"/>
</dbReference>
<dbReference type="SUPFAM" id="SSF117396">
    <property type="entry name" value="TM1631-like"/>
    <property type="match status" value="1"/>
</dbReference>
<sequence length="280" mass="32515">MIYVGVTGWGDHDIYPKGIASRDKLKEYSAHFPAVEVDSFFYAVQPARNVERWVKDTPDDFRFVVKAYQGMTGHERGEMPFSSREEMFNAYVESIEAFAESGKLAMVLFQFPPWFDCTKENVDYLRMCRKRMERFPVAVEFRNRTWFSPHLQEKTLQFLKTEGWIHVVCDEPQVGEGSVPIVLAATHEEKALIRMHGRNTAAWMKPGGKNWRATRYLYRYHQAELEQWKENILNLQTETKDVFVLFNNNSGGDAAGNAKELIHLLGIQYKGLATRQLDLF</sequence>
<comment type="caution">
    <text evidence="1">The sequence shown here is derived from an EMBL/GenBank/DDBJ whole genome shotgun (WGS) entry which is preliminary data.</text>
</comment>
<dbReference type="PANTHER" id="PTHR30348">
    <property type="entry name" value="UNCHARACTERIZED PROTEIN YECE"/>
    <property type="match status" value="1"/>
</dbReference>
<evidence type="ECO:0000313" key="1">
    <source>
        <dbReference type="EMBL" id="MBM7713978.1"/>
    </source>
</evidence>
<dbReference type="Pfam" id="PF01904">
    <property type="entry name" value="DUF72"/>
    <property type="match status" value="1"/>
</dbReference>
<reference evidence="1 2" key="1">
    <citation type="submission" date="2021-01" db="EMBL/GenBank/DDBJ databases">
        <title>Genomic Encyclopedia of Type Strains, Phase IV (KMG-IV): sequencing the most valuable type-strain genomes for metagenomic binning, comparative biology and taxonomic classification.</title>
        <authorList>
            <person name="Goeker M."/>
        </authorList>
    </citation>
    <scope>NUCLEOTIDE SEQUENCE [LARGE SCALE GENOMIC DNA]</scope>
    <source>
        <strain evidence="1 2">DSM 105453</strain>
    </source>
</reference>
<accession>A0ABS2R2X0</accession>
<proteinExistence type="predicted"/>
<name>A0ABS2R2X0_9BACI</name>
<dbReference type="PANTHER" id="PTHR30348:SF13">
    <property type="entry name" value="UPF0759 PROTEIN YUNF"/>
    <property type="match status" value="1"/>
</dbReference>
<dbReference type="RefSeq" id="WP_077111122.1">
    <property type="nucleotide sequence ID" value="NZ_JAFBFH010000004.1"/>
</dbReference>
<keyword evidence="2" id="KW-1185">Reference proteome</keyword>
<dbReference type="Proteomes" id="UP000823485">
    <property type="component" value="Unassembled WGS sequence"/>
</dbReference>
<evidence type="ECO:0000313" key="2">
    <source>
        <dbReference type="Proteomes" id="UP000823485"/>
    </source>
</evidence>
<protein>
    <submittedName>
        <fullName evidence="1">Uncharacterized protein YecE (DUF72 family)</fullName>
    </submittedName>
</protein>
<organism evidence="1 2">
    <name type="scientific">Siminovitchia thermophila</name>
    <dbReference type="NCBI Taxonomy" id="1245522"/>
    <lineage>
        <taxon>Bacteria</taxon>
        <taxon>Bacillati</taxon>
        <taxon>Bacillota</taxon>
        <taxon>Bacilli</taxon>
        <taxon>Bacillales</taxon>
        <taxon>Bacillaceae</taxon>
        <taxon>Siminovitchia</taxon>
    </lineage>
</organism>
<dbReference type="InterPro" id="IPR036520">
    <property type="entry name" value="UPF0759_sf"/>
</dbReference>
<gene>
    <name evidence="1" type="ORF">JOC94_000948</name>
</gene>